<evidence type="ECO:0000256" key="2">
    <source>
        <dbReference type="ARBA" id="ARBA00022475"/>
    </source>
</evidence>
<feature type="transmembrane region" description="Helical" evidence="8">
    <location>
        <begin position="283"/>
        <end position="301"/>
    </location>
</feature>
<name>A0A1E3XGH5_9BACT</name>
<dbReference type="PANTHER" id="PTHR33908:SF3">
    <property type="entry name" value="UNDECAPRENYL PHOSPHATE-ALPHA-4-AMINO-4-DEOXY-L-ARABINOSE ARABINOSYL TRANSFERASE"/>
    <property type="match status" value="1"/>
</dbReference>
<feature type="transmembrane region" description="Helical" evidence="8">
    <location>
        <begin position="152"/>
        <end position="168"/>
    </location>
</feature>
<keyword evidence="3 10" id="KW-0328">Glycosyltransferase</keyword>
<evidence type="ECO:0000256" key="3">
    <source>
        <dbReference type="ARBA" id="ARBA00022676"/>
    </source>
</evidence>
<reference evidence="10 11" key="1">
    <citation type="submission" date="2016-07" db="EMBL/GenBank/DDBJ databases">
        <title>Draft genome of Scalindua rubra, obtained from a brine-seawater interface in the Red Sea, sheds light on salt adaptation in anammox bacteria.</title>
        <authorList>
            <person name="Speth D.R."/>
            <person name="Lagkouvardos I."/>
            <person name="Wang Y."/>
            <person name="Qian P.-Y."/>
            <person name="Dutilh B.E."/>
            <person name="Jetten M.S."/>
        </authorList>
    </citation>
    <scope>NUCLEOTIDE SEQUENCE [LARGE SCALE GENOMIC DNA]</scope>
    <source>
        <strain evidence="10">BSI-1</strain>
    </source>
</reference>
<evidence type="ECO:0000256" key="1">
    <source>
        <dbReference type="ARBA" id="ARBA00004651"/>
    </source>
</evidence>
<feature type="transmembrane region" description="Helical" evidence="8">
    <location>
        <begin position="307"/>
        <end position="323"/>
    </location>
</feature>
<dbReference type="GO" id="GO:0009103">
    <property type="term" value="P:lipopolysaccharide biosynthetic process"/>
    <property type="evidence" value="ECO:0007669"/>
    <property type="project" value="UniProtKB-ARBA"/>
</dbReference>
<evidence type="ECO:0000313" key="11">
    <source>
        <dbReference type="Proteomes" id="UP000094056"/>
    </source>
</evidence>
<evidence type="ECO:0000256" key="6">
    <source>
        <dbReference type="ARBA" id="ARBA00022989"/>
    </source>
</evidence>
<sequence>MVFNMLDKYSKYSVFLIIISGFLTRLINIKQPLLEVAGWRQCYTASIARNFYYNGMNIFYPQVLYGGTTEGYIGGTEFHLYPFVVAILYKLFGVHEFLGRLVSIIAFCGGAFFLYKLTRKYAGTTSGLITLLFYTFNPYIFFYSRAFQPESAMLFFSIAMLYFFSEWIDKEGWWRFALMTLCATLAFLTKLPTICLGLPLLYLCLRKYKLNSITQWKLWLFAALSLLLTFLWYEHSNYIKTIDGGLSNNTLSFKYYVFEYSLYYALKLSFYKKVFFDEVFEKDLIYVGGVFLVLGIIFTIKKKEFRYIHYWLLAIIVYFFLAAKEVEWHTYYTIPIIAPASVLIGYGISNSLKLITAHKVTGTKRFVLQTLFVVIVVLLPFISYHKITGRYKAKRLEKDYPVQIAGRIVDETALENDLIIGCIWGGPELLYYCNRRGWTMNANSCSIKGIETLKQEGADYFVTTNQDVIDISVLDYLKNKYETIRSTNEYIIVKL</sequence>
<evidence type="ECO:0000256" key="8">
    <source>
        <dbReference type="SAM" id="Phobius"/>
    </source>
</evidence>
<dbReference type="PANTHER" id="PTHR33908">
    <property type="entry name" value="MANNOSYLTRANSFERASE YKCB-RELATED"/>
    <property type="match status" value="1"/>
</dbReference>
<dbReference type="GO" id="GO:0016763">
    <property type="term" value="F:pentosyltransferase activity"/>
    <property type="evidence" value="ECO:0007669"/>
    <property type="project" value="TreeGrafter"/>
</dbReference>
<evidence type="ECO:0000256" key="4">
    <source>
        <dbReference type="ARBA" id="ARBA00022679"/>
    </source>
</evidence>
<proteinExistence type="predicted"/>
<feature type="transmembrane region" description="Helical" evidence="8">
    <location>
        <begin position="216"/>
        <end position="233"/>
    </location>
</feature>
<dbReference type="EMBL" id="MAYW01000002">
    <property type="protein sequence ID" value="ODS34731.1"/>
    <property type="molecule type" value="Genomic_DNA"/>
</dbReference>
<accession>A0A1E3XGH5</accession>
<evidence type="ECO:0000256" key="5">
    <source>
        <dbReference type="ARBA" id="ARBA00022692"/>
    </source>
</evidence>
<evidence type="ECO:0000313" key="10">
    <source>
        <dbReference type="EMBL" id="ODS34731.1"/>
    </source>
</evidence>
<dbReference type="InterPro" id="IPR050297">
    <property type="entry name" value="LipidA_mod_glycosyltrf_83"/>
</dbReference>
<keyword evidence="5 8" id="KW-0812">Transmembrane</keyword>
<dbReference type="InterPro" id="IPR038731">
    <property type="entry name" value="RgtA/B/C-like"/>
</dbReference>
<organism evidence="10 11">
    <name type="scientific">Candidatus Scalindua rubra</name>
    <dbReference type="NCBI Taxonomy" id="1872076"/>
    <lineage>
        <taxon>Bacteria</taxon>
        <taxon>Pseudomonadati</taxon>
        <taxon>Planctomycetota</taxon>
        <taxon>Candidatus Brocadiia</taxon>
        <taxon>Candidatus Brocadiales</taxon>
        <taxon>Candidatus Scalinduaceae</taxon>
        <taxon>Candidatus Scalindua</taxon>
    </lineage>
</organism>
<dbReference type="AlphaFoldDB" id="A0A1E3XGH5"/>
<evidence type="ECO:0000256" key="7">
    <source>
        <dbReference type="ARBA" id="ARBA00023136"/>
    </source>
</evidence>
<keyword evidence="4 10" id="KW-0808">Transferase</keyword>
<feature type="transmembrane region" description="Helical" evidence="8">
    <location>
        <begin position="368"/>
        <end position="385"/>
    </location>
</feature>
<comment type="caution">
    <text evidence="10">The sequence shown here is derived from an EMBL/GenBank/DDBJ whole genome shotgun (WGS) entry which is preliminary data.</text>
</comment>
<feature type="transmembrane region" description="Helical" evidence="8">
    <location>
        <begin position="12"/>
        <end position="29"/>
    </location>
</feature>
<keyword evidence="2" id="KW-1003">Cell membrane</keyword>
<feature type="transmembrane region" description="Helical" evidence="8">
    <location>
        <begin position="97"/>
        <end position="115"/>
    </location>
</feature>
<feature type="domain" description="Glycosyltransferase RgtA/B/C/D-like" evidence="9">
    <location>
        <begin position="81"/>
        <end position="230"/>
    </location>
</feature>
<evidence type="ECO:0000259" key="9">
    <source>
        <dbReference type="Pfam" id="PF13231"/>
    </source>
</evidence>
<dbReference type="GO" id="GO:0010041">
    <property type="term" value="P:response to iron(III) ion"/>
    <property type="evidence" value="ECO:0007669"/>
    <property type="project" value="TreeGrafter"/>
</dbReference>
<feature type="transmembrane region" description="Helical" evidence="8">
    <location>
        <begin position="174"/>
        <end position="204"/>
    </location>
</feature>
<dbReference type="Pfam" id="PF13231">
    <property type="entry name" value="PMT_2"/>
    <property type="match status" value="1"/>
</dbReference>
<protein>
    <submittedName>
        <fullName evidence="10">Dolichyl-phosphate-mannose-protein mannosyltransferase</fullName>
    </submittedName>
</protein>
<dbReference type="GO" id="GO:0005886">
    <property type="term" value="C:plasma membrane"/>
    <property type="evidence" value="ECO:0007669"/>
    <property type="project" value="UniProtKB-SubCell"/>
</dbReference>
<dbReference type="Proteomes" id="UP000094056">
    <property type="component" value="Unassembled WGS sequence"/>
</dbReference>
<gene>
    <name evidence="10" type="ORF">SCARUB_00167</name>
</gene>
<keyword evidence="6 8" id="KW-1133">Transmembrane helix</keyword>
<comment type="subcellular location">
    <subcellularLocation>
        <location evidence="1">Cell membrane</location>
        <topology evidence="1">Multi-pass membrane protein</topology>
    </subcellularLocation>
</comment>
<feature type="transmembrane region" description="Helical" evidence="8">
    <location>
        <begin position="330"/>
        <end position="348"/>
    </location>
</feature>
<feature type="transmembrane region" description="Helical" evidence="8">
    <location>
        <begin position="121"/>
        <end position="140"/>
    </location>
</feature>
<keyword evidence="7 8" id="KW-0472">Membrane</keyword>